<evidence type="ECO:0000313" key="1">
    <source>
        <dbReference type="EMBL" id="KNZ46559.1"/>
    </source>
</evidence>
<accession>A0A0L6UDC0</accession>
<evidence type="ECO:0000313" key="2">
    <source>
        <dbReference type="Proteomes" id="UP000037035"/>
    </source>
</evidence>
<dbReference type="Proteomes" id="UP000037035">
    <property type="component" value="Unassembled WGS sequence"/>
</dbReference>
<organism evidence="1 2">
    <name type="scientific">Puccinia sorghi</name>
    <dbReference type="NCBI Taxonomy" id="27349"/>
    <lineage>
        <taxon>Eukaryota</taxon>
        <taxon>Fungi</taxon>
        <taxon>Dikarya</taxon>
        <taxon>Basidiomycota</taxon>
        <taxon>Pucciniomycotina</taxon>
        <taxon>Pucciniomycetes</taxon>
        <taxon>Pucciniales</taxon>
        <taxon>Pucciniaceae</taxon>
        <taxon>Puccinia</taxon>
    </lineage>
</organism>
<protein>
    <submittedName>
        <fullName evidence="1">Uncharacterized protein</fullName>
    </submittedName>
</protein>
<proteinExistence type="predicted"/>
<reference evidence="1 2" key="1">
    <citation type="submission" date="2015-08" db="EMBL/GenBank/DDBJ databases">
        <title>Next Generation Sequencing and Analysis of the Genome of Puccinia sorghi L Schw, the Causal Agent of Maize Common Rust.</title>
        <authorList>
            <person name="Rochi L."/>
            <person name="Burguener G."/>
            <person name="Darino M."/>
            <person name="Turjanski A."/>
            <person name="Kreff E."/>
            <person name="Dieguez M.J."/>
            <person name="Sacco F."/>
        </authorList>
    </citation>
    <scope>NUCLEOTIDE SEQUENCE [LARGE SCALE GENOMIC DNA]</scope>
    <source>
        <strain evidence="1 2">RO10H11247</strain>
    </source>
</reference>
<keyword evidence="2" id="KW-1185">Reference proteome</keyword>
<dbReference type="AlphaFoldDB" id="A0A0L6UDC0"/>
<gene>
    <name evidence="1" type="ORF">VP01_7160g1</name>
</gene>
<sequence>PNLCHLKTALLQVIFQPHQLFDIPSLITTANTDFNQHTRTVGWANTPLMSQQHGLKENIQLAVVMSNIEFDSLRSMQVMALKVVPPAPPTLMQWTSPQKAPSNRVNPSGPAEALFPLRPGGSHIPRMFERGLEAPRPPTALVFHPALRTSGGNKLSPRQPQHQ</sequence>
<feature type="non-terminal residue" evidence="1">
    <location>
        <position position="1"/>
    </location>
</feature>
<dbReference type="EMBL" id="LAVV01012562">
    <property type="protein sequence ID" value="KNZ46559.1"/>
    <property type="molecule type" value="Genomic_DNA"/>
</dbReference>
<dbReference type="OrthoDB" id="5582182at2759"/>
<comment type="caution">
    <text evidence="1">The sequence shown here is derived from an EMBL/GenBank/DDBJ whole genome shotgun (WGS) entry which is preliminary data.</text>
</comment>
<name>A0A0L6UDC0_9BASI</name>
<dbReference type="VEuPathDB" id="FungiDB:VP01_7160g1"/>